<dbReference type="GO" id="GO:0005737">
    <property type="term" value="C:cytoplasm"/>
    <property type="evidence" value="ECO:0007669"/>
    <property type="project" value="TreeGrafter"/>
</dbReference>
<dbReference type="EMBL" id="CM001377">
    <property type="protein sequence ID" value="EHM09436.1"/>
    <property type="molecule type" value="Genomic_DNA"/>
</dbReference>
<dbReference type="STRING" id="926567.TheveDRAFT_0260"/>
<organism evidence="3 4">
    <name type="scientific">Thermanaerovibrio velox DSM 12556</name>
    <dbReference type="NCBI Taxonomy" id="926567"/>
    <lineage>
        <taxon>Bacteria</taxon>
        <taxon>Thermotogati</taxon>
        <taxon>Synergistota</taxon>
        <taxon>Synergistia</taxon>
        <taxon>Synergistales</taxon>
        <taxon>Synergistaceae</taxon>
        <taxon>Thermanaerovibrio</taxon>
    </lineage>
</organism>
<gene>
    <name evidence="3" type="ORF">TheveDRAFT_0260</name>
</gene>
<dbReference type="HOGENOM" id="CLU_044590_6_1_0"/>
<evidence type="ECO:0000256" key="1">
    <source>
        <dbReference type="ARBA" id="ARBA00023239"/>
    </source>
</evidence>
<protein>
    <submittedName>
        <fullName evidence="3">Putative TIM-barrel fold metal-dependent hydrolase</fullName>
    </submittedName>
</protein>
<dbReference type="InterPro" id="IPR032466">
    <property type="entry name" value="Metal_Hydrolase"/>
</dbReference>
<dbReference type="RefSeq" id="WP_006582929.1">
    <property type="nucleotide sequence ID" value="NZ_CM001377.1"/>
</dbReference>
<evidence type="ECO:0000313" key="3">
    <source>
        <dbReference type="EMBL" id="EHM09436.1"/>
    </source>
</evidence>
<evidence type="ECO:0000259" key="2">
    <source>
        <dbReference type="Pfam" id="PF04909"/>
    </source>
</evidence>
<dbReference type="Gene3D" id="3.20.20.140">
    <property type="entry name" value="Metal-dependent hydrolases"/>
    <property type="match status" value="1"/>
</dbReference>
<dbReference type="PANTHER" id="PTHR21240:SF28">
    <property type="entry name" value="ISO-OROTATE DECARBOXYLASE (EUROFUNG)"/>
    <property type="match status" value="1"/>
</dbReference>
<keyword evidence="1" id="KW-0456">Lyase</keyword>
<dbReference type="Proteomes" id="UP000005730">
    <property type="component" value="Chromosome"/>
</dbReference>
<dbReference type="eggNOG" id="COG2159">
    <property type="taxonomic scope" value="Bacteria"/>
</dbReference>
<dbReference type="CDD" id="cd01292">
    <property type="entry name" value="metallo-dependent_hydrolases"/>
    <property type="match status" value="1"/>
</dbReference>
<keyword evidence="3" id="KW-0378">Hydrolase</keyword>
<dbReference type="OrthoDB" id="9771932at2"/>
<evidence type="ECO:0000313" key="4">
    <source>
        <dbReference type="Proteomes" id="UP000005730"/>
    </source>
</evidence>
<accession>H0UNV0</accession>
<sequence length="290" mass="32036">MILDFHVHIYPPEVIRDARRIAEREDYFALLSSSKVHRWATVEDLIEAMDRDGVDRAVVFGFAFKDLGLCRLCNDYVLEAARAHPDRIVPMAVVPPFAKGALQEVERARSLGAVGVGELFPEGQGFDIDDVRQTWRLAGLCHELGMFLMFHCAEPVGHRYPGKGTVGVKEAAGFCENHPEVKVVFSHFGGGLFLYESMEEMRLILSNAYYDTAAMPFLYDHSMLKAAMAVAPHKMLFGTDFPILDVSRYVSRFDRAGLGAETAGALLGLNGEGFLNSLGEWAWPMGGGCG</sequence>
<name>H0UNV0_9BACT</name>
<reference evidence="3 4" key="1">
    <citation type="submission" date="2011-10" db="EMBL/GenBank/DDBJ databases">
        <title>The Noncontiguous Finished genome of Thermanaerovibrio velox DSM 12556.</title>
        <authorList>
            <consortium name="US DOE Joint Genome Institute (JGI-PGF)"/>
            <person name="Lucas S."/>
            <person name="Copeland A."/>
            <person name="Lapidus A."/>
            <person name="Glavina del Rio T."/>
            <person name="Dalin E."/>
            <person name="Tice H."/>
            <person name="Bruce D."/>
            <person name="Goodwin L."/>
            <person name="Pitluck S."/>
            <person name="Peters L."/>
            <person name="Mikhailova N."/>
            <person name="Teshima H."/>
            <person name="Kyrpides N."/>
            <person name="Mavromatis K."/>
            <person name="Ivanova N."/>
            <person name="Markowitz V."/>
            <person name="Cheng J.-F."/>
            <person name="Hugenholtz P."/>
            <person name="Woyke T."/>
            <person name="Wu D."/>
            <person name="Spring S."/>
            <person name="Brambilla E.-M."/>
            <person name="Klenk H.-P."/>
            <person name="Eisen J.A."/>
        </authorList>
    </citation>
    <scope>NUCLEOTIDE SEQUENCE [LARGE SCALE GENOMIC DNA]</scope>
    <source>
        <strain evidence="3 4">DSM 12556</strain>
    </source>
</reference>
<dbReference type="SUPFAM" id="SSF51556">
    <property type="entry name" value="Metallo-dependent hydrolases"/>
    <property type="match status" value="1"/>
</dbReference>
<dbReference type="GO" id="GO:0016831">
    <property type="term" value="F:carboxy-lyase activity"/>
    <property type="evidence" value="ECO:0007669"/>
    <property type="project" value="InterPro"/>
</dbReference>
<keyword evidence="4" id="KW-1185">Reference proteome</keyword>
<proteinExistence type="predicted"/>
<dbReference type="AlphaFoldDB" id="H0UNV0"/>
<dbReference type="GO" id="GO:0019748">
    <property type="term" value="P:secondary metabolic process"/>
    <property type="evidence" value="ECO:0007669"/>
    <property type="project" value="TreeGrafter"/>
</dbReference>
<feature type="domain" description="Amidohydrolase-related" evidence="2">
    <location>
        <begin position="4"/>
        <end position="269"/>
    </location>
</feature>
<dbReference type="PANTHER" id="PTHR21240">
    <property type="entry name" value="2-AMINO-3-CARBOXYLMUCONATE-6-SEMIALDEHYDE DECARBOXYLASE"/>
    <property type="match status" value="1"/>
</dbReference>
<dbReference type="GO" id="GO:0016787">
    <property type="term" value="F:hydrolase activity"/>
    <property type="evidence" value="ECO:0007669"/>
    <property type="project" value="UniProtKB-KW"/>
</dbReference>
<dbReference type="Pfam" id="PF04909">
    <property type="entry name" value="Amidohydro_2"/>
    <property type="match status" value="1"/>
</dbReference>
<dbReference type="InterPro" id="IPR032465">
    <property type="entry name" value="ACMSD"/>
</dbReference>
<dbReference type="InterPro" id="IPR006680">
    <property type="entry name" value="Amidohydro-rel"/>
</dbReference>